<feature type="non-terminal residue" evidence="1">
    <location>
        <position position="152"/>
    </location>
</feature>
<protein>
    <submittedName>
        <fullName evidence="1">Putative ovule protein</fullName>
    </submittedName>
</protein>
<reference evidence="1" key="1">
    <citation type="submission" date="2015-12" db="EMBL/GenBank/DDBJ databases">
        <title>Gene expression during late stages of embryo sac development: a critical building block for successful pollen-pistil interactions.</title>
        <authorList>
            <person name="Liu Y."/>
            <person name="Joly V."/>
            <person name="Sabar M."/>
            <person name="Matton D.P."/>
        </authorList>
    </citation>
    <scope>NUCLEOTIDE SEQUENCE</scope>
</reference>
<name>A0A0V0HN06_SOLCH</name>
<accession>A0A0V0HN06</accession>
<dbReference type="AlphaFoldDB" id="A0A0V0HN06"/>
<proteinExistence type="predicted"/>
<evidence type="ECO:0000313" key="1">
    <source>
        <dbReference type="EMBL" id="JAP21711.1"/>
    </source>
</evidence>
<sequence>MMLVVVEFLEFYRRKEGRRRSSLARCLSSLAGAVAVVGCCWLQLCFSPAAGVVVLAGWLEKEGSGAGDCWSYFSPVSSPGCWCCCFLVLTRVAAGVAGGSLDGDETTVCLVELLSTEKRSRGGERLIEKICGGTSHRWSSRRLLGEEERKSE</sequence>
<dbReference type="EMBL" id="GEDG01017391">
    <property type="protein sequence ID" value="JAP21711.1"/>
    <property type="molecule type" value="Transcribed_RNA"/>
</dbReference>
<organism evidence="1">
    <name type="scientific">Solanum chacoense</name>
    <name type="common">Chaco potato</name>
    <dbReference type="NCBI Taxonomy" id="4108"/>
    <lineage>
        <taxon>Eukaryota</taxon>
        <taxon>Viridiplantae</taxon>
        <taxon>Streptophyta</taxon>
        <taxon>Embryophyta</taxon>
        <taxon>Tracheophyta</taxon>
        <taxon>Spermatophyta</taxon>
        <taxon>Magnoliopsida</taxon>
        <taxon>eudicotyledons</taxon>
        <taxon>Gunneridae</taxon>
        <taxon>Pentapetalae</taxon>
        <taxon>asterids</taxon>
        <taxon>lamiids</taxon>
        <taxon>Solanales</taxon>
        <taxon>Solanaceae</taxon>
        <taxon>Solanoideae</taxon>
        <taxon>Solaneae</taxon>
        <taxon>Solanum</taxon>
    </lineage>
</organism>